<dbReference type="STRING" id="1458461.BN1012_Phect1896"/>
<dbReference type="HOGENOM" id="CLU_3077947_0_0_5"/>
<evidence type="ECO:0000313" key="2">
    <source>
        <dbReference type="Proteomes" id="UP000032160"/>
    </source>
</evidence>
<dbReference type="Proteomes" id="UP000032160">
    <property type="component" value="Chromosome I"/>
</dbReference>
<evidence type="ECO:0000313" key="1">
    <source>
        <dbReference type="EMBL" id="CDO60109.1"/>
    </source>
</evidence>
<dbReference type="AlphaFoldDB" id="X5MFS1"/>
<name>X5MFS1_9HYPH</name>
<dbReference type="KEGG" id="pect:BN1012_Phect1896"/>
<protein>
    <submittedName>
        <fullName evidence="1">Uncharacterized protein</fullName>
    </submittedName>
</protein>
<reference evidence="1 2" key="1">
    <citation type="journal article" date="2014" name="Front. Genet.">
        <title>Genome and metabolic network of "Candidatus Phaeomarinobacter ectocarpi" Ec32, a new candidate genus of Alphaproteobacteria frequently associated with brown algae.</title>
        <authorList>
            <person name="Dittami S.M."/>
            <person name="Barbeyron T."/>
            <person name="Boyen C."/>
            <person name="Cambefort J."/>
            <person name="Collet G."/>
            <person name="Delage L."/>
            <person name="Gobet A."/>
            <person name="Groisillier A."/>
            <person name="Leblanc C."/>
            <person name="Michel G."/>
            <person name="Scornet D."/>
            <person name="Siegel A."/>
            <person name="Tapia J.E."/>
            <person name="Tonon T."/>
        </authorList>
    </citation>
    <scope>NUCLEOTIDE SEQUENCE [LARGE SCALE GENOMIC DNA]</scope>
    <source>
        <strain evidence="1 2">Ec32</strain>
    </source>
</reference>
<sequence>MLFDAQLGAPMGAGTSLNQRISGLLGASQTVSALRSIMGTGDAASDDERVTA</sequence>
<gene>
    <name evidence="1" type="ORF">BN1012_Phect1896</name>
</gene>
<keyword evidence="2" id="KW-1185">Reference proteome</keyword>
<organism evidence="1 2">
    <name type="scientific">Candidatus Phaeomarinibacter ectocarpi</name>
    <dbReference type="NCBI Taxonomy" id="1458461"/>
    <lineage>
        <taxon>Bacteria</taxon>
        <taxon>Pseudomonadati</taxon>
        <taxon>Pseudomonadota</taxon>
        <taxon>Alphaproteobacteria</taxon>
        <taxon>Hyphomicrobiales</taxon>
        <taxon>Parvibaculaceae</taxon>
        <taxon>Candidatus Phaeomarinibacter</taxon>
    </lineage>
</organism>
<dbReference type="EMBL" id="HG966617">
    <property type="protein sequence ID" value="CDO60109.1"/>
    <property type="molecule type" value="Genomic_DNA"/>
</dbReference>
<accession>X5MFS1</accession>
<proteinExistence type="predicted"/>